<gene>
    <name evidence="1" type="ORF">EVJ46_07355</name>
</gene>
<dbReference type="Pfam" id="PF12787">
    <property type="entry name" value="EcsC"/>
    <property type="match status" value="1"/>
</dbReference>
<name>A0A519BFH1_ACIG2</name>
<dbReference type="InterPro" id="IPR024787">
    <property type="entry name" value="EcsC"/>
</dbReference>
<comment type="caution">
    <text evidence="1">The sequence shown here is derived from an EMBL/GenBank/DDBJ whole genome shotgun (WGS) entry which is preliminary data.</text>
</comment>
<dbReference type="Proteomes" id="UP000316562">
    <property type="component" value="Unassembled WGS sequence"/>
</dbReference>
<evidence type="ECO:0000313" key="2">
    <source>
        <dbReference type="Proteomes" id="UP000316562"/>
    </source>
</evidence>
<sequence>MEITNSDLVILEKSKNVLENPDFIMQVIDKLGQPIDSLMKRLPDNYRDLVGEAIQKALLASLKVAMGTMDLNNKETSSFWHKIATTGLGAIGGVFGLPGFLVEFPISTTVMMRSILDIANSCGEDLTKHEVQLECLLIFALGGGNYQNNNANCSNYFSKRFALASSVRLAAQYIAENTVIDESAPVIVRLIASIAEFFGVDVTIDAAASAVPIIGAIGGGTINYLFIDQFQKLAGAHFTIKKLERIYGVDYIYKKYNSI</sequence>
<accession>A0A519BFH1</accession>
<evidence type="ECO:0000313" key="1">
    <source>
        <dbReference type="EMBL" id="RZD16004.1"/>
    </source>
</evidence>
<reference evidence="1 2" key="1">
    <citation type="journal article" date="2019" name="ISME J.">
        <title>Insights into ecological role of a new deltaproteobacterial order Candidatus Acidulodesulfobacterales by metagenomics and metatranscriptomics.</title>
        <authorList>
            <person name="Tan S."/>
            <person name="Liu J."/>
            <person name="Fang Y."/>
            <person name="Hedlund B.P."/>
            <person name="Lian Z.H."/>
            <person name="Huang L.Y."/>
            <person name="Li J.T."/>
            <person name="Huang L.N."/>
            <person name="Li W.J."/>
            <person name="Jiang H.C."/>
            <person name="Dong H.L."/>
            <person name="Shu W.S."/>
        </authorList>
    </citation>
    <scope>NUCLEOTIDE SEQUENCE [LARGE SCALE GENOMIC DNA]</scope>
    <source>
        <strain evidence="1">AP2</strain>
    </source>
</reference>
<dbReference type="AlphaFoldDB" id="A0A519BFH1"/>
<dbReference type="PANTHER" id="PTHR41260">
    <property type="entry name" value="PROTEIN ECSC"/>
    <property type="match status" value="1"/>
</dbReference>
<organism evidence="1 2">
    <name type="scientific">Acididesulfobacter guangdongensis</name>
    <dbReference type="NCBI Taxonomy" id="2597225"/>
    <lineage>
        <taxon>Bacteria</taxon>
        <taxon>Deltaproteobacteria</taxon>
        <taxon>Candidatus Acidulodesulfobacterales</taxon>
        <taxon>Candidatus Acididesulfobacter</taxon>
    </lineage>
</organism>
<proteinExistence type="predicted"/>
<protein>
    <submittedName>
        <fullName evidence="1">EcsC family protein</fullName>
    </submittedName>
</protein>
<dbReference type="EMBL" id="SGBC01000003">
    <property type="protein sequence ID" value="RZD16004.1"/>
    <property type="molecule type" value="Genomic_DNA"/>
</dbReference>
<dbReference type="PANTHER" id="PTHR41260:SF1">
    <property type="entry name" value="PROTEIN ECSC"/>
    <property type="match status" value="1"/>
</dbReference>